<organism evidence="7 8">
    <name type="scientific">Lacticaseibacillus sharpeae JCM 1186 = DSM 20505</name>
    <dbReference type="NCBI Taxonomy" id="1291052"/>
    <lineage>
        <taxon>Bacteria</taxon>
        <taxon>Bacillati</taxon>
        <taxon>Bacillota</taxon>
        <taxon>Bacilli</taxon>
        <taxon>Lactobacillales</taxon>
        <taxon>Lactobacillaceae</taxon>
        <taxon>Lacticaseibacillus</taxon>
    </lineage>
</organism>
<evidence type="ECO:0000256" key="4">
    <source>
        <dbReference type="ARBA" id="ARBA00048782"/>
    </source>
</evidence>
<dbReference type="STRING" id="1291052.FC18_GL001634"/>
<keyword evidence="2 5" id="KW-0560">Oxidoreductase</keyword>
<comment type="similarity">
    <text evidence="1 5">Belongs to the MsrA Met sulfoxide reductase family.</text>
</comment>
<feature type="active site" evidence="5">
    <location>
        <position position="98"/>
    </location>
</feature>
<accession>A0A0R1ZJR5</accession>
<evidence type="ECO:0000313" key="7">
    <source>
        <dbReference type="EMBL" id="KRM55184.1"/>
    </source>
</evidence>
<proteinExistence type="inferred from homology"/>
<dbReference type="InterPro" id="IPR015046">
    <property type="entry name" value="LciA_Immunity-like"/>
</dbReference>
<dbReference type="GO" id="GO:0008113">
    <property type="term" value="F:peptide-methionine (S)-S-oxide reductase activity"/>
    <property type="evidence" value="ECO:0007669"/>
    <property type="project" value="UniProtKB-UniRule"/>
</dbReference>
<comment type="caution">
    <text evidence="7">The sequence shown here is derived from an EMBL/GenBank/DDBJ whole genome shotgun (WGS) entry which is preliminary data.</text>
</comment>
<dbReference type="Pfam" id="PF08951">
    <property type="entry name" value="EntA_Immun"/>
    <property type="match status" value="1"/>
</dbReference>
<comment type="catalytic activity">
    <reaction evidence="3 5">
        <text>L-methionyl-[protein] + [thioredoxin]-disulfide + H2O = L-methionyl-(S)-S-oxide-[protein] + [thioredoxin]-dithiol</text>
        <dbReference type="Rhea" id="RHEA:14217"/>
        <dbReference type="Rhea" id="RHEA-COMP:10698"/>
        <dbReference type="Rhea" id="RHEA-COMP:10700"/>
        <dbReference type="Rhea" id="RHEA-COMP:12313"/>
        <dbReference type="Rhea" id="RHEA-COMP:12315"/>
        <dbReference type="ChEBI" id="CHEBI:15377"/>
        <dbReference type="ChEBI" id="CHEBI:16044"/>
        <dbReference type="ChEBI" id="CHEBI:29950"/>
        <dbReference type="ChEBI" id="CHEBI:44120"/>
        <dbReference type="ChEBI" id="CHEBI:50058"/>
        <dbReference type="EC" id="1.8.4.11"/>
    </reaction>
</comment>
<name>A0A0R1ZJR5_9LACO</name>
<sequence>MIKIDLPRVIASPGTRTFEREQLVRAQSALDRGENHNRVLAQLEASLRPLALRNNLTPDVADLYLLLIHDPAAQQFDFAAHRISDVQHQDRAIFAGGCFWCMVEPFETMPGIVSVLSGYTGGTTAHPTYEQVKGGHTGHVEAVEVIFDTRQVTYDQLLQLYWQLSDPTDNSGQFSDRGANYRPVIFTTSAAQMAAATAARAHLAAHNPYRQPIAVDIRPATTFWPAENYHQQFYRKFPQRAKHLERERKQYLFWKRVTGKLLPKITSD</sequence>
<reference evidence="7 8" key="1">
    <citation type="journal article" date="2015" name="Genome Announc.">
        <title>Expanding the biotechnology potential of lactobacilli through comparative genomics of 213 strains and associated genera.</title>
        <authorList>
            <person name="Sun Z."/>
            <person name="Harris H.M."/>
            <person name="McCann A."/>
            <person name="Guo C."/>
            <person name="Argimon S."/>
            <person name="Zhang W."/>
            <person name="Yang X."/>
            <person name="Jeffery I.B."/>
            <person name="Cooney J.C."/>
            <person name="Kagawa T.F."/>
            <person name="Liu W."/>
            <person name="Song Y."/>
            <person name="Salvetti E."/>
            <person name="Wrobel A."/>
            <person name="Rasinkangas P."/>
            <person name="Parkhill J."/>
            <person name="Rea M.C."/>
            <person name="O'Sullivan O."/>
            <person name="Ritari J."/>
            <person name="Douillard F.P."/>
            <person name="Paul Ross R."/>
            <person name="Yang R."/>
            <person name="Briner A.E."/>
            <person name="Felis G.E."/>
            <person name="de Vos W.M."/>
            <person name="Barrangou R."/>
            <person name="Klaenhammer T.R."/>
            <person name="Caufield P.W."/>
            <person name="Cui Y."/>
            <person name="Zhang H."/>
            <person name="O'Toole P.W."/>
        </authorList>
    </citation>
    <scope>NUCLEOTIDE SEQUENCE [LARGE SCALE GENOMIC DNA]</scope>
    <source>
        <strain evidence="7 8">DSM 20505</strain>
    </source>
</reference>
<dbReference type="Proteomes" id="UP000051679">
    <property type="component" value="Unassembled WGS sequence"/>
</dbReference>
<dbReference type="GO" id="GO:0030153">
    <property type="term" value="P:bacteriocin immunity"/>
    <property type="evidence" value="ECO:0007669"/>
    <property type="project" value="InterPro"/>
</dbReference>
<feature type="domain" description="Peptide methionine sulphoxide reductase MsrA" evidence="6">
    <location>
        <begin position="92"/>
        <end position="241"/>
    </location>
</feature>
<evidence type="ECO:0000256" key="3">
    <source>
        <dbReference type="ARBA" id="ARBA00047806"/>
    </source>
</evidence>
<dbReference type="PANTHER" id="PTHR43774:SF1">
    <property type="entry name" value="PEPTIDE METHIONINE SULFOXIDE REDUCTASE MSRA 2"/>
    <property type="match status" value="1"/>
</dbReference>
<dbReference type="HAMAP" id="MF_01401">
    <property type="entry name" value="MsrA"/>
    <property type="match status" value="1"/>
</dbReference>
<dbReference type="PATRIC" id="fig|1291052.5.peg.1664"/>
<dbReference type="RefSeq" id="WP_054677960.1">
    <property type="nucleotide sequence ID" value="NZ_AYYO01000030.1"/>
</dbReference>
<evidence type="ECO:0000259" key="6">
    <source>
        <dbReference type="Pfam" id="PF01625"/>
    </source>
</evidence>
<protein>
    <recommendedName>
        <fullName evidence="5">Peptide methionine sulfoxide reductase MsrA</fullName>
        <shortName evidence="5">Protein-methionine-S-oxide reductase</shortName>
        <ecNumber evidence="5">1.8.4.11</ecNumber>
    </recommendedName>
    <alternativeName>
        <fullName evidence="5">Peptide-methionine (S)-S-oxide reductase</fullName>
        <shortName evidence="5">Peptide Met(O) reductase</shortName>
    </alternativeName>
</protein>
<dbReference type="CDD" id="cd21059">
    <property type="entry name" value="LciA-like"/>
    <property type="match status" value="1"/>
</dbReference>
<evidence type="ECO:0000256" key="1">
    <source>
        <dbReference type="ARBA" id="ARBA00005591"/>
    </source>
</evidence>
<dbReference type="Pfam" id="PF01625">
    <property type="entry name" value="PMSR"/>
    <property type="match status" value="1"/>
</dbReference>
<evidence type="ECO:0000256" key="2">
    <source>
        <dbReference type="ARBA" id="ARBA00023002"/>
    </source>
</evidence>
<keyword evidence="8" id="KW-1185">Reference proteome</keyword>
<dbReference type="EMBL" id="AYYO01000030">
    <property type="protein sequence ID" value="KRM55184.1"/>
    <property type="molecule type" value="Genomic_DNA"/>
</dbReference>
<evidence type="ECO:0000313" key="8">
    <source>
        <dbReference type="Proteomes" id="UP000051679"/>
    </source>
</evidence>
<dbReference type="NCBIfam" id="TIGR00401">
    <property type="entry name" value="msrA"/>
    <property type="match status" value="1"/>
</dbReference>
<dbReference type="InterPro" id="IPR036509">
    <property type="entry name" value="Met_Sox_Rdtase_MsrA_sf"/>
</dbReference>
<dbReference type="SUPFAM" id="SSF55068">
    <property type="entry name" value="Peptide methionine sulfoxide reductase"/>
    <property type="match status" value="1"/>
</dbReference>
<dbReference type="GO" id="GO:0033744">
    <property type="term" value="F:L-methionine:thioredoxin-disulfide S-oxidoreductase activity"/>
    <property type="evidence" value="ECO:0007669"/>
    <property type="project" value="RHEA"/>
</dbReference>
<evidence type="ECO:0000256" key="5">
    <source>
        <dbReference type="HAMAP-Rule" id="MF_01401"/>
    </source>
</evidence>
<comment type="function">
    <text evidence="5">Has an important function as a repair enzyme for proteins that have been inactivated by oxidation. Catalyzes the reversible oxidation-reduction of methionine sulfoxide in proteins to methionine.</text>
</comment>
<dbReference type="EC" id="1.8.4.11" evidence="5"/>
<dbReference type="InterPro" id="IPR002569">
    <property type="entry name" value="Met_Sox_Rdtase_MsrA_dom"/>
</dbReference>
<dbReference type="Gene3D" id="3.30.1060.10">
    <property type="entry name" value="Peptide methionine sulphoxide reductase MsrA"/>
    <property type="match status" value="1"/>
</dbReference>
<dbReference type="PANTHER" id="PTHR43774">
    <property type="entry name" value="PEPTIDE METHIONINE SULFOXIDE REDUCTASE"/>
    <property type="match status" value="1"/>
</dbReference>
<dbReference type="AlphaFoldDB" id="A0A0R1ZJR5"/>
<comment type="catalytic activity">
    <reaction evidence="4 5">
        <text>[thioredoxin]-disulfide + L-methionine + H2O = L-methionine (S)-S-oxide + [thioredoxin]-dithiol</text>
        <dbReference type="Rhea" id="RHEA:19993"/>
        <dbReference type="Rhea" id="RHEA-COMP:10698"/>
        <dbReference type="Rhea" id="RHEA-COMP:10700"/>
        <dbReference type="ChEBI" id="CHEBI:15377"/>
        <dbReference type="ChEBI" id="CHEBI:29950"/>
        <dbReference type="ChEBI" id="CHEBI:50058"/>
        <dbReference type="ChEBI" id="CHEBI:57844"/>
        <dbReference type="ChEBI" id="CHEBI:58772"/>
        <dbReference type="EC" id="1.8.4.11"/>
    </reaction>
</comment>
<dbReference type="OrthoDB" id="4174719at2"/>
<gene>
    <name evidence="5" type="primary">msrA</name>
    <name evidence="7" type="ORF">FC18_GL001634</name>
</gene>